<dbReference type="STRING" id="226910.UCMB321_1588"/>
<name>A0A0C2F0T4_9PSED</name>
<comment type="caution">
    <text evidence="1">The sequence shown here is derived from an EMBL/GenBank/DDBJ whole genome shotgun (WGS) entry which is preliminary data.</text>
</comment>
<reference evidence="1 2" key="1">
    <citation type="submission" date="2015-01" db="EMBL/GenBank/DDBJ databases">
        <title>Complete genome of Pseudomonas batumici UCM B-321 producer of the batumin antibiotic with strong antistaphilococcal and potential anticancer activity.</title>
        <authorList>
            <person name="Klochko V.V."/>
            <person name="Zelena L.B."/>
            <person name="Elena K.A."/>
            <person name="Reva O.N."/>
        </authorList>
    </citation>
    <scope>NUCLEOTIDE SEQUENCE [LARGE SCALE GENOMIC DNA]</scope>
    <source>
        <strain evidence="1 2">UCM B-321</strain>
    </source>
</reference>
<evidence type="ECO:0000313" key="1">
    <source>
        <dbReference type="EMBL" id="KIH84628.1"/>
    </source>
</evidence>
<proteinExistence type="predicted"/>
<dbReference type="Proteomes" id="UP000031535">
    <property type="component" value="Unassembled WGS sequence"/>
</dbReference>
<gene>
    <name evidence="1" type="ORF">UCMB321_1588</name>
</gene>
<dbReference type="AlphaFoldDB" id="A0A0C2F0T4"/>
<organism evidence="1 2">
    <name type="scientific">Pseudomonas batumici</name>
    <dbReference type="NCBI Taxonomy" id="226910"/>
    <lineage>
        <taxon>Bacteria</taxon>
        <taxon>Pseudomonadati</taxon>
        <taxon>Pseudomonadota</taxon>
        <taxon>Gammaproteobacteria</taxon>
        <taxon>Pseudomonadales</taxon>
        <taxon>Pseudomonadaceae</taxon>
        <taxon>Pseudomonas</taxon>
    </lineage>
</organism>
<dbReference type="PATRIC" id="fig|226910.6.peg.1579"/>
<protein>
    <submittedName>
        <fullName evidence="1">Uncharacterized protein</fullName>
    </submittedName>
</protein>
<evidence type="ECO:0000313" key="2">
    <source>
        <dbReference type="Proteomes" id="UP000031535"/>
    </source>
</evidence>
<dbReference type="EMBL" id="JXDG01000016">
    <property type="protein sequence ID" value="KIH84628.1"/>
    <property type="molecule type" value="Genomic_DNA"/>
</dbReference>
<accession>A0A0C2F0T4</accession>
<keyword evidence="2" id="KW-1185">Reference proteome</keyword>
<sequence length="63" mass="7130">MGDIQRAGRSHGGSPHKAYWYCSGDRPDLGLWCLTGRRPFFVGHALCVQLIKVLPWHKKKLIA</sequence>